<dbReference type="AlphaFoldDB" id="A0A3B0WGG7"/>
<dbReference type="EMBL" id="UOFE01000002">
    <property type="protein sequence ID" value="VAW50372.1"/>
    <property type="molecule type" value="Genomic_DNA"/>
</dbReference>
<protein>
    <submittedName>
        <fullName evidence="2">Uncharacterized protein</fullName>
    </submittedName>
</protein>
<evidence type="ECO:0000313" key="2">
    <source>
        <dbReference type="EMBL" id="VAW50372.1"/>
    </source>
</evidence>
<feature type="transmembrane region" description="Helical" evidence="1">
    <location>
        <begin position="26"/>
        <end position="47"/>
    </location>
</feature>
<feature type="transmembrane region" description="Helical" evidence="1">
    <location>
        <begin position="75"/>
        <end position="92"/>
    </location>
</feature>
<reference evidence="2" key="1">
    <citation type="submission" date="2018-06" db="EMBL/GenBank/DDBJ databases">
        <authorList>
            <person name="Zhirakovskaya E."/>
        </authorList>
    </citation>
    <scope>NUCLEOTIDE SEQUENCE</scope>
</reference>
<keyword evidence="1" id="KW-1133">Transmembrane helix</keyword>
<evidence type="ECO:0000256" key="1">
    <source>
        <dbReference type="SAM" id="Phobius"/>
    </source>
</evidence>
<keyword evidence="1" id="KW-0812">Transmembrane</keyword>
<feature type="transmembrane region" description="Helical" evidence="1">
    <location>
        <begin position="5"/>
        <end position="20"/>
    </location>
</feature>
<proteinExistence type="predicted"/>
<feature type="transmembrane region" description="Helical" evidence="1">
    <location>
        <begin position="98"/>
        <end position="125"/>
    </location>
</feature>
<organism evidence="2">
    <name type="scientific">hydrothermal vent metagenome</name>
    <dbReference type="NCBI Taxonomy" id="652676"/>
    <lineage>
        <taxon>unclassified sequences</taxon>
        <taxon>metagenomes</taxon>
        <taxon>ecological metagenomes</taxon>
    </lineage>
</organism>
<gene>
    <name evidence="2" type="ORF">MNBD_GAMMA05-1393</name>
</gene>
<accession>A0A3B0WGG7</accession>
<keyword evidence="1" id="KW-0472">Membrane</keyword>
<name>A0A3B0WGG7_9ZZZZ</name>
<sequence length="131" mass="15196">MGERVYLFIVGAFILLALYIEIDPLIYGLCAWLVFEAVTNIRLTVLLQKAMKKSLLPGLTVFETKQRFDFDAFRAWRIMVTFMLGGSFILLNEYQMEILWFLPWFMGFAIMGAGVSGVCPMVLMIRWFGFR</sequence>